<feature type="transmembrane region" description="Helical" evidence="8">
    <location>
        <begin position="175"/>
        <end position="193"/>
    </location>
</feature>
<evidence type="ECO:0000256" key="8">
    <source>
        <dbReference type="SAM" id="Phobius"/>
    </source>
</evidence>
<feature type="transmembrane region" description="Helical" evidence="8">
    <location>
        <begin position="14"/>
        <end position="35"/>
    </location>
</feature>
<name>A0ABZ2YDF6_9BACT</name>
<dbReference type="EMBL" id="CP121689">
    <property type="protein sequence ID" value="WZL75753.1"/>
    <property type="molecule type" value="Genomic_DNA"/>
</dbReference>
<feature type="transmembrane region" description="Helical" evidence="8">
    <location>
        <begin position="92"/>
        <end position="115"/>
    </location>
</feature>
<dbReference type="CDD" id="cd06579">
    <property type="entry name" value="TM_PBP1_transp_AraH_like"/>
    <property type="match status" value="1"/>
</dbReference>
<proteinExistence type="predicted"/>
<gene>
    <name evidence="9" type="ORF">QBE54_09205</name>
</gene>
<evidence type="ECO:0000313" key="10">
    <source>
        <dbReference type="Proteomes" id="UP001461341"/>
    </source>
</evidence>
<feature type="transmembrane region" description="Helical" evidence="8">
    <location>
        <begin position="47"/>
        <end position="80"/>
    </location>
</feature>
<keyword evidence="10" id="KW-1185">Reference proteome</keyword>
<feature type="transmembrane region" description="Helical" evidence="8">
    <location>
        <begin position="276"/>
        <end position="296"/>
    </location>
</feature>
<feature type="transmembrane region" description="Helical" evidence="8">
    <location>
        <begin position="251"/>
        <end position="269"/>
    </location>
</feature>
<dbReference type="Pfam" id="PF02653">
    <property type="entry name" value="BPD_transp_2"/>
    <property type="match status" value="1"/>
</dbReference>
<evidence type="ECO:0000256" key="2">
    <source>
        <dbReference type="ARBA" id="ARBA00022448"/>
    </source>
</evidence>
<keyword evidence="7 8" id="KW-0472">Membrane</keyword>
<organism evidence="9 10">
    <name type="scientific">Thermatribacter velox</name>
    <dbReference type="NCBI Taxonomy" id="3039681"/>
    <lineage>
        <taxon>Bacteria</taxon>
        <taxon>Pseudomonadati</taxon>
        <taxon>Atribacterota</taxon>
        <taxon>Atribacteria</taxon>
        <taxon>Atribacterales</taxon>
        <taxon>Thermatribacteraceae</taxon>
        <taxon>Thermatribacter</taxon>
    </lineage>
</organism>
<evidence type="ECO:0000256" key="7">
    <source>
        <dbReference type="ARBA" id="ARBA00023136"/>
    </source>
</evidence>
<sequence length="338" mass="36011">MSKFFDKVLSKNELFLAFIILGLILIIGAINPNFFTLATLYDMLRSSVVMGIFGVGVLMVLVSGGIDISFTAIAAFAMYVTTRYLKGIGFEGSILSAFIISGGLGALLGFINAVLISSFRLPTLIVTLGTSNMFRGFLLAFVGTKIISVLPPGMVRFSRMELFPVKTMIGGTNGLSVSVFVLALVIPITWFILNRTMLGRGIYALGGDRVAAERAGLNIAFIQFFVYCYVGFLAGVAGVVHASLIRTASPFDLVGTELSVIAAVVLGGARITGGHGTVLGSILGVFLVVIMNNSLIMMGVPSYWQTAVVGIIIILGTGLTAWRSRRTHRVSLLDTQES</sequence>
<accession>A0ABZ2YDF6</accession>
<feature type="transmembrane region" description="Helical" evidence="8">
    <location>
        <begin position="224"/>
        <end position="245"/>
    </location>
</feature>
<feature type="transmembrane region" description="Helical" evidence="8">
    <location>
        <begin position="136"/>
        <end position="155"/>
    </location>
</feature>
<evidence type="ECO:0000256" key="1">
    <source>
        <dbReference type="ARBA" id="ARBA00004651"/>
    </source>
</evidence>
<evidence type="ECO:0000256" key="5">
    <source>
        <dbReference type="ARBA" id="ARBA00022692"/>
    </source>
</evidence>
<dbReference type="PANTHER" id="PTHR32196">
    <property type="entry name" value="ABC TRANSPORTER PERMEASE PROTEIN YPHD-RELATED-RELATED"/>
    <property type="match status" value="1"/>
</dbReference>
<dbReference type="Proteomes" id="UP001461341">
    <property type="component" value="Chromosome"/>
</dbReference>
<reference evidence="9 10" key="1">
    <citation type="submission" date="2023-03" db="EMBL/GenBank/DDBJ databases">
        <title>Novel Species.</title>
        <authorList>
            <person name="Ma S."/>
        </authorList>
    </citation>
    <scope>NUCLEOTIDE SEQUENCE [LARGE SCALE GENOMIC DNA]</scope>
    <source>
        <strain evidence="9 10">B11</strain>
    </source>
</reference>
<keyword evidence="4" id="KW-0997">Cell inner membrane</keyword>
<keyword evidence="3" id="KW-1003">Cell membrane</keyword>
<evidence type="ECO:0000256" key="4">
    <source>
        <dbReference type="ARBA" id="ARBA00022519"/>
    </source>
</evidence>
<keyword evidence="2" id="KW-0813">Transport</keyword>
<comment type="subcellular location">
    <subcellularLocation>
        <location evidence="1">Cell membrane</location>
        <topology evidence="1">Multi-pass membrane protein</topology>
    </subcellularLocation>
</comment>
<dbReference type="PANTHER" id="PTHR32196:SF21">
    <property type="entry name" value="ABC TRANSPORTER PERMEASE PROTEIN YPHD-RELATED"/>
    <property type="match status" value="1"/>
</dbReference>
<evidence type="ECO:0000313" key="9">
    <source>
        <dbReference type="EMBL" id="WZL75753.1"/>
    </source>
</evidence>
<evidence type="ECO:0000256" key="3">
    <source>
        <dbReference type="ARBA" id="ARBA00022475"/>
    </source>
</evidence>
<feature type="transmembrane region" description="Helical" evidence="8">
    <location>
        <begin position="302"/>
        <end position="322"/>
    </location>
</feature>
<dbReference type="InterPro" id="IPR001851">
    <property type="entry name" value="ABC_transp_permease"/>
</dbReference>
<protein>
    <submittedName>
        <fullName evidence="9">ABC transporter permease</fullName>
    </submittedName>
</protein>
<dbReference type="RefSeq" id="WP_369017903.1">
    <property type="nucleotide sequence ID" value="NZ_CP121689.1"/>
</dbReference>
<evidence type="ECO:0000256" key="6">
    <source>
        <dbReference type="ARBA" id="ARBA00022989"/>
    </source>
</evidence>
<keyword evidence="5 8" id="KW-0812">Transmembrane</keyword>
<keyword evidence="6 8" id="KW-1133">Transmembrane helix</keyword>